<keyword evidence="2" id="KW-1133">Transmembrane helix</keyword>
<feature type="compositionally biased region" description="Polar residues" evidence="1">
    <location>
        <begin position="460"/>
        <end position="476"/>
    </location>
</feature>
<feature type="transmembrane region" description="Helical" evidence="2">
    <location>
        <begin position="703"/>
        <end position="726"/>
    </location>
</feature>
<comment type="caution">
    <text evidence="3">The sequence shown here is derived from an EMBL/GenBank/DDBJ whole genome shotgun (WGS) entry which is preliminary data.</text>
</comment>
<feature type="compositionally biased region" description="Basic and acidic residues" evidence="1">
    <location>
        <begin position="798"/>
        <end position="810"/>
    </location>
</feature>
<protein>
    <submittedName>
        <fullName evidence="3">Midasin</fullName>
    </submittedName>
</protein>
<dbReference type="AlphaFoldDB" id="A0A5J4YWI1"/>
<evidence type="ECO:0000256" key="1">
    <source>
        <dbReference type="SAM" id="MobiDB-lite"/>
    </source>
</evidence>
<organism evidence="3 4">
    <name type="scientific">Porphyridium purpureum</name>
    <name type="common">Red alga</name>
    <name type="synonym">Porphyridium cruentum</name>
    <dbReference type="NCBI Taxonomy" id="35688"/>
    <lineage>
        <taxon>Eukaryota</taxon>
        <taxon>Rhodophyta</taxon>
        <taxon>Bangiophyceae</taxon>
        <taxon>Porphyridiales</taxon>
        <taxon>Porphyridiaceae</taxon>
        <taxon>Porphyridium</taxon>
    </lineage>
</organism>
<dbReference type="OMA" id="VMGTIQT"/>
<feature type="compositionally biased region" description="Basic and acidic residues" evidence="1">
    <location>
        <begin position="553"/>
        <end position="587"/>
    </location>
</feature>
<feature type="compositionally biased region" description="Acidic residues" evidence="1">
    <location>
        <begin position="326"/>
        <end position="337"/>
    </location>
</feature>
<feature type="compositionally biased region" description="Basic and acidic residues" evidence="1">
    <location>
        <begin position="367"/>
        <end position="380"/>
    </location>
</feature>
<evidence type="ECO:0000313" key="4">
    <source>
        <dbReference type="Proteomes" id="UP000324585"/>
    </source>
</evidence>
<feature type="compositionally biased region" description="Low complexity" evidence="1">
    <location>
        <begin position="403"/>
        <end position="414"/>
    </location>
</feature>
<feature type="transmembrane region" description="Helical" evidence="2">
    <location>
        <begin position="21"/>
        <end position="45"/>
    </location>
</feature>
<keyword evidence="2" id="KW-0812">Transmembrane</keyword>
<feature type="compositionally biased region" description="Basic and acidic residues" evidence="1">
    <location>
        <begin position="533"/>
        <end position="543"/>
    </location>
</feature>
<keyword evidence="2" id="KW-0472">Membrane</keyword>
<feature type="compositionally biased region" description="Acidic residues" evidence="1">
    <location>
        <begin position="520"/>
        <end position="532"/>
    </location>
</feature>
<feature type="compositionally biased region" description="Basic and acidic residues" evidence="1">
    <location>
        <begin position="167"/>
        <end position="177"/>
    </location>
</feature>
<reference evidence="4" key="1">
    <citation type="journal article" date="2019" name="Nat. Commun.">
        <title>Expansion of phycobilisome linker gene families in mesophilic red algae.</title>
        <authorList>
            <person name="Lee J."/>
            <person name="Kim D."/>
            <person name="Bhattacharya D."/>
            <person name="Yoon H.S."/>
        </authorList>
    </citation>
    <scope>NUCLEOTIDE SEQUENCE [LARGE SCALE GENOMIC DNA]</scope>
    <source>
        <strain evidence="4">CCMP 1328</strain>
    </source>
</reference>
<feature type="compositionally biased region" description="Basic and acidic residues" evidence="1">
    <location>
        <begin position="250"/>
        <end position="271"/>
    </location>
</feature>
<dbReference type="EMBL" id="VRMN01000004">
    <property type="protein sequence ID" value="KAA8494807.1"/>
    <property type="molecule type" value="Genomic_DNA"/>
</dbReference>
<feature type="compositionally biased region" description="Polar residues" evidence="1">
    <location>
        <begin position="782"/>
        <end position="791"/>
    </location>
</feature>
<feature type="region of interest" description="Disordered" evidence="1">
    <location>
        <begin position="778"/>
        <end position="810"/>
    </location>
</feature>
<feature type="compositionally biased region" description="Polar residues" evidence="1">
    <location>
        <begin position="436"/>
        <end position="452"/>
    </location>
</feature>
<sequence length="810" mass="86933">MESRNARTRAGSLWRFEGMGMGLYMGFGLALALVWMVCAAVPVAVPGSVRSTLPSDGGDRGVGSEVRGLLVDSDVREVITNRLAESGAEHSGQIMARDGLHQRASVQQPERAGELESKQGVDAAGDPGTRGHGAIPKEALVDAQKTQELSKGGQGQEDSFTGPTQAREQDVSDRDKNAPLPQGPVDAVEDSEHVQEQAESKNYDSTVPERVAEEQGIDADQKVEQTVSEDIHGDSREQAVKEGEEESELDQEHVVSDGDTREQVPERREKGSGNAGEQESFVEEGGSSPDNGHGPQEENMAADENDSSPERRREHEEENSVSDPELAVEEVESDSLTEQEPGNEAGSASVPAQSALEDTGDSVPQDAGEKASGDESRDAEQEQGSVQAATLADSPLSSVEQQDGSSATDGTSAASDEDPGSDVSASSSEGIKGAEQDTNPENVIEEGQNSEPNPEEPNDVPSQQMASPSDESQNEQAPLKEPNFEDIDSDDQGKDQSGTEDEAAADKSSDENQEPGQVVEEADEQKSDDEEAKDPMDDAKSAETNEQQPAKVELSDDRESRERPHEHDPVLEEGQNENHERSEERRSPRILSAQMSPVRGRMDIIMTSVGGLAKESEVICRFTSVPSTVSKSDESENTLGVVMSTDIVTCELPSFASKLRRNNPDALIQVMVKLGMNAEYSKAMDLPLELLVDTESGRSLKDWMRMTAAVIIIGFVCWNVLIPLLVRKVKHTLGYSSISASPAGYESTGHVEPPRPVTAAAPKHVSRTGRSAGVFSIDDQLQDSNASSNPWDANGWETTDRGVGGDKNGW</sequence>
<feature type="compositionally biased region" description="Polar residues" evidence="1">
    <location>
        <begin position="156"/>
        <end position="166"/>
    </location>
</feature>
<feature type="region of interest" description="Disordered" evidence="1">
    <location>
        <begin position="101"/>
        <end position="595"/>
    </location>
</feature>
<keyword evidence="4" id="KW-1185">Reference proteome</keyword>
<feature type="compositionally biased region" description="Basic and acidic residues" evidence="1">
    <location>
        <begin position="308"/>
        <end position="318"/>
    </location>
</feature>
<dbReference type="Proteomes" id="UP000324585">
    <property type="component" value="Unassembled WGS sequence"/>
</dbReference>
<name>A0A5J4YWI1_PORPP</name>
<gene>
    <name evidence="3" type="ORF">FVE85_3048</name>
</gene>
<feature type="compositionally biased region" description="Basic and acidic residues" evidence="1">
    <location>
        <begin position="190"/>
        <end position="202"/>
    </location>
</feature>
<proteinExistence type="predicted"/>
<evidence type="ECO:0000313" key="3">
    <source>
        <dbReference type="EMBL" id="KAA8494807.1"/>
    </source>
</evidence>
<feature type="compositionally biased region" description="Basic and acidic residues" evidence="1">
    <location>
        <begin position="219"/>
        <end position="242"/>
    </location>
</feature>
<accession>A0A5J4YWI1</accession>
<evidence type="ECO:0000256" key="2">
    <source>
        <dbReference type="SAM" id="Phobius"/>
    </source>
</evidence>